<organism evidence="2 3">
    <name type="scientific">Candidatus Muproteobacteria bacterium RBG_16_62_13</name>
    <dbReference type="NCBI Taxonomy" id="1817756"/>
    <lineage>
        <taxon>Bacteria</taxon>
        <taxon>Pseudomonadati</taxon>
        <taxon>Pseudomonadota</taxon>
        <taxon>Candidatus Muproteobacteria</taxon>
    </lineage>
</organism>
<name>A0A1F6T083_9PROT</name>
<dbReference type="GO" id="GO:0005840">
    <property type="term" value="C:ribosome"/>
    <property type="evidence" value="ECO:0007669"/>
    <property type="project" value="TreeGrafter"/>
</dbReference>
<reference evidence="2 3" key="1">
    <citation type="journal article" date="2016" name="Nat. Commun.">
        <title>Thousands of microbial genomes shed light on interconnected biogeochemical processes in an aquifer system.</title>
        <authorList>
            <person name="Anantharaman K."/>
            <person name="Brown C.T."/>
            <person name="Hug L.A."/>
            <person name="Sharon I."/>
            <person name="Castelle C.J."/>
            <person name="Probst A.J."/>
            <person name="Thomas B.C."/>
            <person name="Singh A."/>
            <person name="Wilkins M.J."/>
            <person name="Karaoz U."/>
            <person name="Brodie E.L."/>
            <person name="Williams K.H."/>
            <person name="Hubbard S.S."/>
            <person name="Banfield J.F."/>
        </authorList>
    </citation>
    <scope>NUCLEOTIDE SEQUENCE [LARGE SCALE GENOMIC DNA]</scope>
</reference>
<feature type="region of interest" description="Disordered" evidence="1">
    <location>
        <begin position="96"/>
        <end position="129"/>
    </location>
</feature>
<dbReference type="AlphaFoldDB" id="A0A1F6T083"/>
<dbReference type="EMBL" id="MFSQ01000116">
    <property type="protein sequence ID" value="OGI38590.1"/>
    <property type="molecule type" value="Genomic_DNA"/>
</dbReference>
<evidence type="ECO:0000256" key="1">
    <source>
        <dbReference type="SAM" id="MobiDB-lite"/>
    </source>
</evidence>
<evidence type="ECO:0008006" key="4">
    <source>
        <dbReference type="Google" id="ProtNLM"/>
    </source>
</evidence>
<dbReference type="GO" id="GO:0005829">
    <property type="term" value="C:cytosol"/>
    <property type="evidence" value="ECO:0007669"/>
    <property type="project" value="TreeGrafter"/>
</dbReference>
<dbReference type="Gene3D" id="2.30.30.220">
    <property type="entry name" value="SspB-like"/>
    <property type="match status" value="1"/>
</dbReference>
<dbReference type="PANTHER" id="PTHR37486">
    <property type="entry name" value="STRINGENT STARVATION PROTEIN B"/>
    <property type="match status" value="1"/>
</dbReference>
<protein>
    <recommendedName>
        <fullName evidence="4">ClpXP protease specificity-enhancing factor</fullName>
    </recommendedName>
</protein>
<accession>A0A1F6T083</accession>
<dbReference type="PANTHER" id="PTHR37486:SF1">
    <property type="entry name" value="STRINGENT STARVATION PROTEIN B"/>
    <property type="match status" value="1"/>
</dbReference>
<proteinExistence type="predicted"/>
<dbReference type="InterPro" id="IPR007481">
    <property type="entry name" value="SspB"/>
</dbReference>
<evidence type="ECO:0000313" key="2">
    <source>
        <dbReference type="EMBL" id="OGI38590.1"/>
    </source>
</evidence>
<sequence length="129" mass="13948">MNVLKAHLVRAAVDWALEQGFTPHVAVFANYPGVQVPDRFVKDGRVVLNIHPSAVHLYLLNDDGMSFSARFGGVSQSVNVPLPAILAVYANENGQGISFPEPETPGTSPDSAPDDVPPRPVRPVLRRVK</sequence>
<comment type="caution">
    <text evidence="2">The sequence shown here is derived from an EMBL/GenBank/DDBJ whole genome shotgun (WGS) entry which is preliminary data.</text>
</comment>
<evidence type="ECO:0000313" key="3">
    <source>
        <dbReference type="Proteomes" id="UP000178379"/>
    </source>
</evidence>
<dbReference type="Proteomes" id="UP000178379">
    <property type="component" value="Unassembled WGS sequence"/>
</dbReference>
<dbReference type="Pfam" id="PF04386">
    <property type="entry name" value="SspB"/>
    <property type="match status" value="1"/>
</dbReference>
<dbReference type="GO" id="GO:0045732">
    <property type="term" value="P:positive regulation of protein catabolic process"/>
    <property type="evidence" value="ECO:0007669"/>
    <property type="project" value="TreeGrafter"/>
</dbReference>
<dbReference type="STRING" id="1817756.A2140_05915"/>
<dbReference type="SUPFAM" id="SSF101738">
    <property type="entry name" value="SspB-like"/>
    <property type="match status" value="1"/>
</dbReference>
<gene>
    <name evidence="2" type="ORF">A2140_05915</name>
</gene>
<dbReference type="InterPro" id="IPR036760">
    <property type="entry name" value="SspB-like_sf"/>
</dbReference>